<name>A0A380QNT5_YERRU</name>
<evidence type="ECO:0000256" key="1">
    <source>
        <dbReference type="SAM" id="MobiDB-lite"/>
    </source>
</evidence>
<evidence type="ECO:0000313" key="3">
    <source>
        <dbReference type="Proteomes" id="UP000255169"/>
    </source>
</evidence>
<dbReference type="AlphaFoldDB" id="A0A380QNT5"/>
<sequence>MFMITSPLSQLVKGEMTVFRTVLQPPQGMDGRVKNKSNDGLNTHGGDVSMLSDTPPK</sequence>
<dbReference type="EMBL" id="UHJG01000001">
    <property type="protein sequence ID" value="SUP99829.1"/>
    <property type="molecule type" value="Genomic_DNA"/>
</dbReference>
<dbReference type="Proteomes" id="UP000255169">
    <property type="component" value="Unassembled WGS sequence"/>
</dbReference>
<keyword evidence="3" id="KW-1185">Reference proteome</keyword>
<organism evidence="2 3">
    <name type="scientific">Yersinia ruckeri</name>
    <dbReference type="NCBI Taxonomy" id="29486"/>
    <lineage>
        <taxon>Bacteria</taxon>
        <taxon>Pseudomonadati</taxon>
        <taxon>Pseudomonadota</taxon>
        <taxon>Gammaproteobacteria</taxon>
        <taxon>Enterobacterales</taxon>
        <taxon>Yersiniaceae</taxon>
        <taxon>Yersinia</taxon>
    </lineage>
</organism>
<accession>A0A380QNT5</accession>
<protein>
    <submittedName>
        <fullName evidence="2">Uncharacterized protein</fullName>
    </submittedName>
</protein>
<reference evidence="2 3" key="1">
    <citation type="submission" date="2018-06" db="EMBL/GenBank/DDBJ databases">
        <authorList>
            <consortium name="Pathogen Informatics"/>
            <person name="Doyle S."/>
        </authorList>
    </citation>
    <scope>NUCLEOTIDE SEQUENCE [LARGE SCALE GENOMIC DNA]</scope>
    <source>
        <strain evidence="2 3">NCTC10476</strain>
    </source>
</reference>
<evidence type="ECO:0000313" key="2">
    <source>
        <dbReference type="EMBL" id="SUP99829.1"/>
    </source>
</evidence>
<feature type="region of interest" description="Disordered" evidence="1">
    <location>
        <begin position="25"/>
        <end position="57"/>
    </location>
</feature>
<proteinExistence type="predicted"/>
<gene>
    <name evidence="2" type="ORF">NCTC10476_01081</name>
</gene>